<dbReference type="InterPro" id="IPR000219">
    <property type="entry name" value="DH_dom"/>
</dbReference>
<evidence type="ECO:0000313" key="3">
    <source>
        <dbReference type="EMBL" id="PRP74403.1"/>
    </source>
</evidence>
<evidence type="ECO:0000256" key="1">
    <source>
        <dbReference type="SAM" id="Phobius"/>
    </source>
</evidence>
<dbReference type="InterPro" id="IPR035899">
    <property type="entry name" value="DBL_dom_sf"/>
</dbReference>
<name>A0A2P6MRU0_9EUKA</name>
<keyword evidence="4" id="KW-1185">Reference proteome</keyword>
<dbReference type="PANTHER" id="PTHR12673">
    <property type="entry name" value="FACIOGENITAL DYSPLASIA PROTEIN"/>
    <property type="match status" value="1"/>
</dbReference>
<proteinExistence type="predicted"/>
<dbReference type="PROSITE" id="PS50010">
    <property type="entry name" value="DH_2"/>
    <property type="match status" value="1"/>
</dbReference>
<keyword evidence="1" id="KW-0812">Transmembrane</keyword>
<dbReference type="SUPFAM" id="SSF48065">
    <property type="entry name" value="DBL homology domain (DH-domain)"/>
    <property type="match status" value="1"/>
</dbReference>
<dbReference type="AlphaFoldDB" id="A0A2P6MRU0"/>
<organism evidence="3 4">
    <name type="scientific">Planoprotostelium fungivorum</name>
    <dbReference type="NCBI Taxonomy" id="1890364"/>
    <lineage>
        <taxon>Eukaryota</taxon>
        <taxon>Amoebozoa</taxon>
        <taxon>Evosea</taxon>
        <taxon>Variosea</taxon>
        <taxon>Cavosteliida</taxon>
        <taxon>Cavosteliaceae</taxon>
        <taxon>Planoprotostelium</taxon>
    </lineage>
</organism>
<dbReference type="Pfam" id="PF00621">
    <property type="entry name" value="RhoGEF"/>
    <property type="match status" value="1"/>
</dbReference>
<dbReference type="EMBL" id="MDYQ01000464">
    <property type="protein sequence ID" value="PRP74403.1"/>
    <property type="molecule type" value="Genomic_DNA"/>
</dbReference>
<keyword evidence="1" id="KW-0472">Membrane</keyword>
<reference evidence="3 4" key="1">
    <citation type="journal article" date="2018" name="Genome Biol. Evol.">
        <title>Multiple Roots of Fruiting Body Formation in Amoebozoa.</title>
        <authorList>
            <person name="Hillmann F."/>
            <person name="Forbes G."/>
            <person name="Novohradska S."/>
            <person name="Ferling I."/>
            <person name="Riege K."/>
            <person name="Groth M."/>
            <person name="Westermann M."/>
            <person name="Marz M."/>
            <person name="Spaller T."/>
            <person name="Winckler T."/>
            <person name="Schaap P."/>
            <person name="Glockner G."/>
        </authorList>
    </citation>
    <scope>NUCLEOTIDE SEQUENCE [LARGE SCALE GENOMIC DNA]</scope>
    <source>
        <strain evidence="3 4">Jena</strain>
    </source>
</reference>
<dbReference type="SMART" id="SM00325">
    <property type="entry name" value="RhoGEF"/>
    <property type="match status" value="1"/>
</dbReference>
<evidence type="ECO:0000259" key="2">
    <source>
        <dbReference type="PROSITE" id="PS50010"/>
    </source>
</evidence>
<dbReference type="STRING" id="1890364.A0A2P6MRU0"/>
<accession>A0A2P6MRU0</accession>
<keyword evidence="1" id="KW-1133">Transmembrane helix</keyword>
<protein>
    <recommendedName>
        <fullName evidence="2">DH domain-containing protein</fullName>
    </recommendedName>
</protein>
<feature type="domain" description="DH" evidence="2">
    <location>
        <begin position="89"/>
        <end position="282"/>
    </location>
</feature>
<comment type="caution">
    <text evidence="3">The sequence shown here is derived from an EMBL/GenBank/DDBJ whole genome shotgun (WGS) entry which is preliminary data.</text>
</comment>
<dbReference type="GO" id="GO:0005085">
    <property type="term" value="F:guanyl-nucleotide exchange factor activity"/>
    <property type="evidence" value="ECO:0007669"/>
    <property type="project" value="InterPro"/>
</dbReference>
<feature type="transmembrane region" description="Helical" evidence="1">
    <location>
        <begin position="38"/>
        <end position="55"/>
    </location>
</feature>
<dbReference type="InParanoid" id="A0A2P6MRU0"/>
<dbReference type="OrthoDB" id="660555at2759"/>
<dbReference type="PANTHER" id="PTHR12673:SF159">
    <property type="entry name" value="LD03170P"/>
    <property type="match status" value="1"/>
</dbReference>
<evidence type="ECO:0000313" key="4">
    <source>
        <dbReference type="Proteomes" id="UP000241769"/>
    </source>
</evidence>
<feature type="transmembrane region" description="Helical" evidence="1">
    <location>
        <begin position="67"/>
        <end position="91"/>
    </location>
</feature>
<dbReference type="Proteomes" id="UP000241769">
    <property type="component" value="Unassembled WGS sequence"/>
</dbReference>
<dbReference type="CDD" id="cd00160">
    <property type="entry name" value="RhoGEF"/>
    <property type="match status" value="1"/>
</dbReference>
<dbReference type="InterPro" id="IPR051092">
    <property type="entry name" value="FYVE_RhoGEF_PH"/>
</dbReference>
<gene>
    <name evidence="3" type="ORF">PROFUN_10301</name>
</gene>
<dbReference type="Gene3D" id="1.20.900.10">
    <property type="entry name" value="Dbl homology (DH) domain"/>
    <property type="match status" value="1"/>
</dbReference>
<sequence length="425" mass="48213">MFCLGQFIGKRVSAFVRVRARPSMSTDALCKMSTKEKYHFFFAIIMVNLSWLFPPKPQPPPSSIWNTVWRLFVSSVLLVITVGAYVAVYVANLKDLNASFVKPLTQGTPVMSSEDSRIAFPPAIEIISQINGQFLEKLEQRIRPDPRLVPWAQIIMSVTGTKSLTHFTVPTVRNSTCVGDIFAEMSPYFKSYVSFVNNFDESRAAIKRAQRSSKTFRDFVERPGHQIATMESEMISIVQRLPRYILLIQELIKTTDDGHPDKPHLQRALQLVKEVTFALNDNKRVSENQMEVLRLERKHRLEHSLTRTLIRKGNVVYGTSSSTVNSKPVEAYLFSDIFVLVNEKKVEEIPVKMIDFPTVKGNGFCMNDRFYATADAEPSAWVNDINEAIAKLNQNKSTFIEATKRATLTPELVSSPLLRKSPSNQ</sequence>
<dbReference type="GO" id="GO:0005737">
    <property type="term" value="C:cytoplasm"/>
    <property type="evidence" value="ECO:0007669"/>
    <property type="project" value="TreeGrafter"/>
</dbReference>